<keyword evidence="3" id="KW-0223">Dioxygenase</keyword>
<gene>
    <name evidence="3" type="ORF">JTZ10_20115</name>
</gene>
<name>A0AAW4G905_GORRU</name>
<comment type="similarity">
    <text evidence="1">Belongs to the bacterial ring-hydroxylating dioxygenase beta subunit family.</text>
</comment>
<protein>
    <submittedName>
        <fullName evidence="3">Aromatic-ring-hydroxylating dioxygenase subunit beta</fullName>
    </submittedName>
</protein>
<reference evidence="3" key="1">
    <citation type="submission" date="2021-02" db="EMBL/GenBank/DDBJ databases">
        <title>Taxonomy, biology and ecology of Rhodococcus bacteria occurring in California pistachio and other woody hosts as revealed by genome sequence analyses.</title>
        <authorList>
            <person name="Riely B."/>
            <person name="Gai Y."/>
        </authorList>
    </citation>
    <scope>NUCLEOTIDE SEQUENCE</scope>
    <source>
        <strain evidence="3">BP-295</strain>
    </source>
</reference>
<evidence type="ECO:0000256" key="1">
    <source>
        <dbReference type="ARBA" id="ARBA00009570"/>
    </source>
</evidence>
<dbReference type="PANTHER" id="PTHR41534:SF2">
    <property type="entry name" value="3-PHENYLPROPIONATE_CINNAMIC ACID DIOXYGENASE SUBUNIT BETA"/>
    <property type="match status" value="1"/>
</dbReference>
<dbReference type="RefSeq" id="WP_182373452.1">
    <property type="nucleotide sequence ID" value="NZ_CP059694.1"/>
</dbReference>
<evidence type="ECO:0000313" key="3">
    <source>
        <dbReference type="EMBL" id="MBM7280057.1"/>
    </source>
</evidence>
<dbReference type="SUPFAM" id="SSF54427">
    <property type="entry name" value="NTF2-like"/>
    <property type="match status" value="1"/>
</dbReference>
<dbReference type="PANTHER" id="PTHR41534">
    <property type="entry name" value="BLR3401 PROTEIN"/>
    <property type="match status" value="1"/>
</dbReference>
<dbReference type="EMBL" id="JAFFGU010000014">
    <property type="protein sequence ID" value="MBM7280057.1"/>
    <property type="molecule type" value="Genomic_DNA"/>
</dbReference>
<sequence>MHIEQIPDAYADTSSFSYHIDEDWYADLDRFRALFAEDWLAATVDELHAAQSFLVREARLIDDGRFNDWLDLFAGDGLYWVPVTAGGGDPRREVSHAFDDHRRLTDRVYWLRTGLAYSQLPPSRTRRLVSNVETFEDLDGTRLIRSNFVIHEYRAGIAKTYVGWYGHVVREAADGWAIRMKMVNLIDSDQYHENLTLVF</sequence>
<proteinExistence type="inferred from homology"/>
<dbReference type="Gene3D" id="3.10.450.50">
    <property type="match status" value="1"/>
</dbReference>
<keyword evidence="2" id="KW-0560">Oxidoreductase</keyword>
<dbReference type="GO" id="GO:0051213">
    <property type="term" value="F:dioxygenase activity"/>
    <property type="evidence" value="ECO:0007669"/>
    <property type="project" value="UniProtKB-KW"/>
</dbReference>
<accession>A0AAW4G905</accession>
<dbReference type="GO" id="GO:0019380">
    <property type="term" value="P:3-phenylpropionate catabolic process"/>
    <property type="evidence" value="ECO:0007669"/>
    <property type="project" value="TreeGrafter"/>
</dbReference>
<dbReference type="CDD" id="cd00667">
    <property type="entry name" value="ring_hydroxylating_dioxygenases_beta"/>
    <property type="match status" value="1"/>
</dbReference>
<evidence type="ECO:0000256" key="2">
    <source>
        <dbReference type="ARBA" id="ARBA00023002"/>
    </source>
</evidence>
<dbReference type="Proteomes" id="UP001195196">
    <property type="component" value="Unassembled WGS sequence"/>
</dbReference>
<comment type="caution">
    <text evidence="3">The sequence shown here is derived from an EMBL/GenBank/DDBJ whole genome shotgun (WGS) entry which is preliminary data.</text>
</comment>
<organism evidence="3 4">
    <name type="scientific">Gordonia rubripertincta</name>
    <name type="common">Rhodococcus corallinus</name>
    <dbReference type="NCBI Taxonomy" id="36822"/>
    <lineage>
        <taxon>Bacteria</taxon>
        <taxon>Bacillati</taxon>
        <taxon>Actinomycetota</taxon>
        <taxon>Actinomycetes</taxon>
        <taxon>Mycobacteriales</taxon>
        <taxon>Gordoniaceae</taxon>
        <taxon>Gordonia</taxon>
    </lineage>
</organism>
<evidence type="ECO:0000313" key="4">
    <source>
        <dbReference type="Proteomes" id="UP001195196"/>
    </source>
</evidence>
<dbReference type="Pfam" id="PF00866">
    <property type="entry name" value="Ring_hydroxyl_B"/>
    <property type="match status" value="1"/>
</dbReference>
<dbReference type="AlphaFoldDB" id="A0AAW4G905"/>
<dbReference type="InterPro" id="IPR032710">
    <property type="entry name" value="NTF2-like_dom_sf"/>
</dbReference>
<dbReference type="InterPro" id="IPR000391">
    <property type="entry name" value="Rng_hydr_dOase-bsu"/>
</dbReference>